<evidence type="ECO:0008006" key="3">
    <source>
        <dbReference type="Google" id="ProtNLM"/>
    </source>
</evidence>
<evidence type="ECO:0000313" key="1">
    <source>
        <dbReference type="EMBL" id="QQM32217.1"/>
    </source>
</evidence>
<name>A0A7T7HND9_9HYPH</name>
<dbReference type="Proteomes" id="UP000596083">
    <property type="component" value="Chromosome"/>
</dbReference>
<reference evidence="1 2" key="1">
    <citation type="submission" date="2020-12" db="EMBL/GenBank/DDBJ databases">
        <authorList>
            <person name="Zheng R.K."/>
            <person name="Sun C.M."/>
        </authorList>
    </citation>
    <scope>NUCLEOTIDE SEQUENCE [LARGE SCALE GENOMIC DNA]</scope>
    <source>
        <strain evidence="1 2">ZRK001</strain>
    </source>
</reference>
<gene>
    <name evidence="1" type="ORF">JET14_08800</name>
</gene>
<dbReference type="EMBL" id="CP066786">
    <property type="protein sequence ID" value="QQM32217.1"/>
    <property type="molecule type" value="Genomic_DNA"/>
</dbReference>
<proteinExistence type="predicted"/>
<dbReference type="KEGG" id="mlut:JET14_08800"/>
<organism evidence="1 2">
    <name type="scientific">Martelella lutilitoris</name>
    <dbReference type="NCBI Taxonomy" id="2583532"/>
    <lineage>
        <taxon>Bacteria</taxon>
        <taxon>Pseudomonadati</taxon>
        <taxon>Pseudomonadota</taxon>
        <taxon>Alphaproteobacteria</taxon>
        <taxon>Hyphomicrobiales</taxon>
        <taxon>Aurantimonadaceae</taxon>
        <taxon>Martelella</taxon>
    </lineage>
</organism>
<dbReference type="AlphaFoldDB" id="A0A7T7HND9"/>
<protein>
    <recommendedName>
        <fullName evidence="3">DNA adenine methylase</fullName>
    </recommendedName>
</protein>
<sequence length="68" mass="7773">MAERLAGIKGRFILSLNDRPEVRENFSAFRFVDVKFDYTIGSGEQKAAGEVIILDGKDIRRDRNLPLF</sequence>
<evidence type="ECO:0000313" key="2">
    <source>
        <dbReference type="Proteomes" id="UP000596083"/>
    </source>
</evidence>
<accession>A0A7T7HND9</accession>
<dbReference type="RefSeq" id="WP_200337682.1">
    <property type="nucleotide sequence ID" value="NZ_CP066786.1"/>
</dbReference>